<evidence type="ECO:0000256" key="2">
    <source>
        <dbReference type="ARBA" id="ARBA00022729"/>
    </source>
</evidence>
<dbReference type="EMBL" id="JASCXX010000002">
    <property type="protein sequence ID" value="MDI6447851.1"/>
    <property type="molecule type" value="Genomic_DNA"/>
</dbReference>
<keyword evidence="3" id="KW-0574">Periplasm</keyword>
<sequence length="679" mass="76241">MQKLDWYYRRLKAMSADEIAWRVRSSLRDRTDRLFVSRRQQWREPSVFLNGHGWSDGHGFRVCEMAVGEIAARSEDNPVEKARYASLFAKAEKIVEHRLSFFDLTDVHLGDPIVWNRDHKRGQDTPMVFCPALDYRDVDAAGDCKFVWEPNRHHQLVVLGRAYRASGDIRFAEAIAEQLDSWLQQNPYGVGMNWRSGLELGIRLINWVWALDLIAESQAIGPELHQRLMDSISRHIWEIDRKYSRGSSANNHLIGEAAGVFIATNYFRNLKNAATWRRRSWEILNREIINQTYPDGGTQEQAIGYHLFVVQFFVAAGLASRATGQEFPQPYWSRLEKMFAFLAILSEGGENLPQFGDGDDGYVLDLGSHARSVREWLAVGAALFGRADFKTLAGKCAEPVEWLLGKSGCERFEAVDEPRDKTICSSAFSDTGYYLLQHGEVDSPDRISVVFDCGPLGMGALAAHGHADALSFTLRAFGVDVLVDPGTFDYFSYPAWRQYFRSTRAHNTVVVDGRDQSEMLGLFLWGRRAVARCQGWEPAETGGKVAGEHDGYACLPDPVTHRRTLRLDGPGRTLHICDEIVAKARHDVEVYFHFAEHCVVKPTGPNRYVVDAGPGIVEIELDSRLAVESFCGSENPICGWASRGYHHKQPAPTLIGRSTCEGNTLLACRIGISPAVGSK</sequence>
<keyword evidence="2" id="KW-0732">Signal</keyword>
<dbReference type="InterPro" id="IPR012480">
    <property type="entry name" value="Hepar_II_III_C"/>
</dbReference>
<evidence type="ECO:0000259" key="5">
    <source>
        <dbReference type="Pfam" id="PF07940"/>
    </source>
</evidence>
<dbReference type="RefSeq" id="WP_349243263.1">
    <property type="nucleotide sequence ID" value="NZ_JASCXX010000002.1"/>
</dbReference>
<dbReference type="Pfam" id="PF07940">
    <property type="entry name" value="Hepar_II_III_C"/>
    <property type="match status" value="1"/>
</dbReference>
<organism evidence="7 8">
    <name type="scientific">Anaerobaca lacustris</name>
    <dbReference type="NCBI Taxonomy" id="3044600"/>
    <lineage>
        <taxon>Bacteria</taxon>
        <taxon>Pseudomonadati</taxon>
        <taxon>Planctomycetota</taxon>
        <taxon>Phycisphaerae</taxon>
        <taxon>Sedimentisphaerales</taxon>
        <taxon>Anaerobacaceae</taxon>
        <taxon>Anaerobaca</taxon>
    </lineage>
</organism>
<feature type="domain" description="Heparin-sulfate lyase N-terminal" evidence="6">
    <location>
        <begin position="107"/>
        <end position="360"/>
    </location>
</feature>
<gene>
    <name evidence="7" type="ORF">QJ522_02250</name>
</gene>
<dbReference type="GO" id="GO:0042597">
    <property type="term" value="C:periplasmic space"/>
    <property type="evidence" value="ECO:0007669"/>
    <property type="project" value="UniProtKB-SubCell"/>
</dbReference>
<dbReference type="Proteomes" id="UP001431776">
    <property type="component" value="Unassembled WGS sequence"/>
</dbReference>
<dbReference type="AlphaFoldDB" id="A0AAW6TVF2"/>
<comment type="caution">
    <text evidence="7">The sequence shown here is derived from an EMBL/GenBank/DDBJ whole genome shotgun (WGS) entry which is preliminary data.</text>
</comment>
<evidence type="ECO:0000256" key="4">
    <source>
        <dbReference type="ARBA" id="ARBA00023239"/>
    </source>
</evidence>
<keyword evidence="8" id="KW-1185">Reference proteome</keyword>
<dbReference type="Gene3D" id="1.50.10.100">
    <property type="entry name" value="Chondroitin AC/alginate lyase"/>
    <property type="match status" value="1"/>
</dbReference>
<proteinExistence type="predicted"/>
<dbReference type="SUPFAM" id="SSF48230">
    <property type="entry name" value="Chondroitin AC/alginate lyase"/>
    <property type="match status" value="1"/>
</dbReference>
<protein>
    <submittedName>
        <fullName evidence="7">Alginate lyase family protein</fullName>
    </submittedName>
</protein>
<evidence type="ECO:0000313" key="8">
    <source>
        <dbReference type="Proteomes" id="UP001431776"/>
    </source>
</evidence>
<dbReference type="InterPro" id="IPR031680">
    <property type="entry name" value="Hepar_II_III_N"/>
</dbReference>
<name>A0AAW6TVF2_9BACT</name>
<reference evidence="7" key="1">
    <citation type="submission" date="2023-05" db="EMBL/GenBank/DDBJ databases">
        <title>Anaerotaeda fermentans gen. nov., sp. nov., a novel anaerobic planctomycete of the new family within the order Sedimentisphaerales isolated from Taman Peninsula, Russia.</title>
        <authorList>
            <person name="Khomyakova M.A."/>
            <person name="Merkel A.Y."/>
            <person name="Slobodkin A.I."/>
        </authorList>
    </citation>
    <scope>NUCLEOTIDE SEQUENCE</scope>
    <source>
        <strain evidence="7">M17dextr</strain>
    </source>
</reference>
<evidence type="ECO:0000256" key="3">
    <source>
        <dbReference type="ARBA" id="ARBA00022764"/>
    </source>
</evidence>
<accession>A0AAW6TVF2</accession>
<dbReference type="GO" id="GO:0016829">
    <property type="term" value="F:lyase activity"/>
    <property type="evidence" value="ECO:0007669"/>
    <property type="project" value="UniProtKB-KW"/>
</dbReference>
<comment type="subcellular location">
    <subcellularLocation>
        <location evidence="1">Periplasm</location>
    </subcellularLocation>
</comment>
<dbReference type="PANTHER" id="PTHR39210:SF1">
    <property type="entry name" value="HEPARIN-SULFATE LYASE"/>
    <property type="match status" value="1"/>
</dbReference>
<dbReference type="Pfam" id="PF16889">
    <property type="entry name" value="Hepar_II_III_N"/>
    <property type="match status" value="1"/>
</dbReference>
<dbReference type="InterPro" id="IPR008929">
    <property type="entry name" value="Chondroitin_lyas"/>
</dbReference>
<dbReference type="PANTHER" id="PTHR39210">
    <property type="entry name" value="HEPARIN-SULFATE LYASE"/>
    <property type="match status" value="1"/>
</dbReference>
<evidence type="ECO:0000259" key="6">
    <source>
        <dbReference type="Pfam" id="PF16889"/>
    </source>
</evidence>
<evidence type="ECO:0000313" key="7">
    <source>
        <dbReference type="EMBL" id="MDI6447851.1"/>
    </source>
</evidence>
<feature type="domain" description="Heparinase II/III-like C-terminal" evidence="5">
    <location>
        <begin position="424"/>
        <end position="651"/>
    </location>
</feature>
<keyword evidence="4 7" id="KW-0456">Lyase</keyword>
<evidence type="ECO:0000256" key="1">
    <source>
        <dbReference type="ARBA" id="ARBA00004418"/>
    </source>
</evidence>
<dbReference type="Gene3D" id="2.70.98.70">
    <property type="match status" value="1"/>
</dbReference>